<dbReference type="InterPro" id="IPR031906">
    <property type="entry name" value="RTT107_BRCT_6"/>
</dbReference>
<dbReference type="CDD" id="cd00027">
    <property type="entry name" value="BRCT"/>
    <property type="match status" value="1"/>
</dbReference>
<evidence type="ECO:0000256" key="1">
    <source>
        <dbReference type="SAM" id="MobiDB-lite"/>
    </source>
</evidence>
<keyword evidence="4" id="KW-1185">Reference proteome</keyword>
<evidence type="ECO:0000259" key="2">
    <source>
        <dbReference type="PROSITE" id="PS50172"/>
    </source>
</evidence>
<feature type="domain" description="BRCT" evidence="2">
    <location>
        <begin position="118"/>
        <end position="212"/>
    </location>
</feature>
<dbReference type="eggNOG" id="KOG2043">
    <property type="taxonomic scope" value="Eukaryota"/>
</dbReference>
<dbReference type="PANTHER" id="PTHR47667:SF1">
    <property type="entry name" value="REGULATOR OF TY1 TRANSPOSITION PROTEIN 107"/>
    <property type="match status" value="1"/>
</dbReference>
<dbReference type="EMBL" id="HE612856">
    <property type="protein sequence ID" value="CCE61586.1"/>
    <property type="molecule type" value="Genomic_DNA"/>
</dbReference>
<gene>
    <name evidence="3" type="primary">TPHA0A05110</name>
    <name evidence="3" type="ordered locus">TPHA_0A05110</name>
</gene>
<dbReference type="SMART" id="SM00292">
    <property type="entry name" value="BRCT"/>
    <property type="match status" value="3"/>
</dbReference>
<dbReference type="GO" id="GO:0035361">
    <property type="term" value="C:Cul8-RING ubiquitin ligase complex"/>
    <property type="evidence" value="ECO:0007669"/>
    <property type="project" value="TreeGrafter"/>
</dbReference>
<dbReference type="InterPro" id="IPR053036">
    <property type="entry name" value="CellCycle_DNARepair_Reg"/>
</dbReference>
<dbReference type="GO" id="GO:0005634">
    <property type="term" value="C:nucleus"/>
    <property type="evidence" value="ECO:0007669"/>
    <property type="project" value="TreeGrafter"/>
</dbReference>
<reference evidence="3 4" key="1">
    <citation type="journal article" date="2011" name="Proc. Natl. Acad. Sci. U.S.A.">
        <title>Evolutionary erosion of yeast sex chromosomes by mating-type switching accidents.</title>
        <authorList>
            <person name="Gordon J.L."/>
            <person name="Armisen D."/>
            <person name="Proux-Wera E."/>
            <person name="Oheigeartaigh S.S."/>
            <person name="Byrne K.P."/>
            <person name="Wolfe K.H."/>
        </authorList>
    </citation>
    <scope>NUCLEOTIDE SEQUENCE [LARGE SCALE GENOMIC DNA]</scope>
    <source>
        <strain evidence="4">ATCC 24235 / CBS 4417 / NBRC 1672 / NRRL Y-8282 / UCD 70-5</strain>
    </source>
</reference>
<dbReference type="CDD" id="cd17731">
    <property type="entry name" value="BRCT_TopBP1_rpt2_like"/>
    <property type="match status" value="1"/>
</dbReference>
<dbReference type="GO" id="GO:1990683">
    <property type="term" value="P:DNA double-strand break attachment to nuclear envelope"/>
    <property type="evidence" value="ECO:0007669"/>
    <property type="project" value="TreeGrafter"/>
</dbReference>
<dbReference type="GO" id="GO:0006302">
    <property type="term" value="P:double-strand break repair"/>
    <property type="evidence" value="ECO:0007669"/>
    <property type="project" value="TreeGrafter"/>
</dbReference>
<evidence type="ECO:0000313" key="3">
    <source>
        <dbReference type="EMBL" id="CCE61586.1"/>
    </source>
</evidence>
<evidence type="ECO:0000313" key="4">
    <source>
        <dbReference type="Proteomes" id="UP000005666"/>
    </source>
</evidence>
<dbReference type="InterPro" id="IPR001357">
    <property type="entry name" value="BRCT_dom"/>
</dbReference>
<organism evidence="3 4">
    <name type="scientific">Tetrapisispora phaffii (strain ATCC 24235 / CBS 4417 / NBRC 1672 / NRRL Y-8282 / UCD 70-5)</name>
    <name type="common">Yeast</name>
    <name type="synonym">Fabospora phaffii</name>
    <dbReference type="NCBI Taxonomy" id="1071381"/>
    <lineage>
        <taxon>Eukaryota</taxon>
        <taxon>Fungi</taxon>
        <taxon>Dikarya</taxon>
        <taxon>Ascomycota</taxon>
        <taxon>Saccharomycotina</taxon>
        <taxon>Saccharomycetes</taxon>
        <taxon>Saccharomycetales</taxon>
        <taxon>Saccharomycetaceae</taxon>
        <taxon>Tetrapisispora</taxon>
    </lineage>
</organism>
<protein>
    <recommendedName>
        <fullName evidence="2">BRCT domain-containing protein</fullName>
    </recommendedName>
</protein>
<dbReference type="Proteomes" id="UP000005666">
    <property type="component" value="Chromosome 1"/>
</dbReference>
<feature type="compositionally biased region" description="Low complexity" evidence="1">
    <location>
        <begin position="725"/>
        <end position="737"/>
    </location>
</feature>
<dbReference type="PANTHER" id="PTHR47667">
    <property type="entry name" value="REGULATOR OF TY1 TRANSPOSITION PROTEIN 107"/>
    <property type="match status" value="1"/>
</dbReference>
<dbReference type="Pfam" id="PF16589">
    <property type="entry name" value="BRCT_2"/>
    <property type="match status" value="1"/>
</dbReference>
<name>G8BNV8_TETPH</name>
<dbReference type="RefSeq" id="XP_003684020.1">
    <property type="nucleotide sequence ID" value="XM_003683972.1"/>
</dbReference>
<dbReference type="Pfam" id="PF16771">
    <property type="entry name" value="RTT107_BRCT_6"/>
    <property type="match status" value="1"/>
</dbReference>
<dbReference type="Gene3D" id="3.40.50.10190">
    <property type="entry name" value="BRCT domain"/>
    <property type="match status" value="4"/>
</dbReference>
<dbReference type="SUPFAM" id="SSF52113">
    <property type="entry name" value="BRCT domain"/>
    <property type="match status" value="2"/>
</dbReference>
<feature type="compositionally biased region" description="Basic residues" evidence="1">
    <location>
        <begin position="760"/>
        <end position="770"/>
    </location>
</feature>
<dbReference type="PROSITE" id="PS50172">
    <property type="entry name" value="BRCT"/>
    <property type="match status" value="2"/>
</dbReference>
<dbReference type="InterPro" id="IPR059215">
    <property type="entry name" value="BRCT2_TopBP1-like"/>
</dbReference>
<accession>G8BNV8</accession>
<dbReference type="Pfam" id="PF16770">
    <property type="entry name" value="RTT107_BRCT_5"/>
    <property type="match status" value="1"/>
</dbReference>
<proteinExistence type="predicted"/>
<dbReference type="KEGG" id="tpf:TPHA_0A05110"/>
<dbReference type="AlphaFoldDB" id="G8BNV8"/>
<dbReference type="GeneID" id="11532313"/>
<sequence length="1065" mass="120774">MSSLKASTLFETMSFLIIVDDPTELEAATDIMAHLKNNSCKHYDLYKVYEQDDNITTSEEFLNTFGNKYYNQLISNTVNFSFYKIISYQFMVPVVEYKWVTACIESASIQRACKFSPNSKHFFKDFQFYISTTAFAKNDISYITELINYMGGYVTDILSSKVTHVVAESTDDPAITAVTNFNRNLDIGFVFVTWILLCFKKGQIVPIGEHEIKQNASYSIWAKKNNLAVELTNCPFSDKSSLLEGQKICVNNDIATDNELRIFTLHLLENYGATVASTDKNDFINTDNNDKYTCYLGYSESFVLDNKQIKHSVNYANISWILQMLSLDNFISPTINLSNSLLPEPLFNVNELILTYTTIYGQQRHYIKNLVTALGGKSTPTLSKRNTHLIFGVPYGKKYNYARSKLNKINVVNIKWLEQCVLLKSRVPENLFEKPITSNCFNDSSFIEHAPIQDEDKTDAKAEHLDIDLSQPNEVKEINGVLRSPAKIEIKAKNIEFSHSNDNSDEDESIEITQVTQLTPKNLQTTSNDNDEASLVDDHTYKNVNITSQNRSDTKNIDSKVLLSDEDKNNTDAINYGLNSNNLINSNFNGNENKTVFSETISGDAPTKTFETQREVKSRTERLLIGEDKDSIVDKGNISMDRGKNDSNVPIQFDKKVDVPIIPAEISFDQQVNQDAYSTKLSQNKENIKESGYDPFNSTLSPLTQLSSDAVSKSQNNTHNNELLNLVSSNTSSLNNNRETRSRKRKSSASQSESKDTESRKRRQSSRRSKDKHDISSDICNNDLSDKATKLLSEALDRPTYESLQVASSIDYDMSKNKIYDIRAVCTGCLENISTVDLELLKALGIHIYDKIDNSYNLNTIIAPKRMRTAKFLKSYSFQPLLFLLLPKFITDILSVLHTKTDSERTDIELDPKMYSIPKIDTELISKRSNMNTLVFERANIDSINLVSDIPGGTDVISSILKAHGIKNVNILSKQLTETELLENKPDLHYEPKSQKEHVKNYIVIANKASQVKRFRKHLNNLNSHLNEGDTVKSALVVEWNWCVRSIFNLEVDLNSNEGVIFQFP</sequence>
<dbReference type="HOGENOM" id="CLU_002149_0_0_1"/>
<dbReference type="Pfam" id="PF12738">
    <property type="entry name" value="PTCB-BRCT"/>
    <property type="match status" value="1"/>
</dbReference>
<dbReference type="OrthoDB" id="342264at2759"/>
<dbReference type="InterPro" id="IPR036420">
    <property type="entry name" value="BRCT_dom_sf"/>
</dbReference>
<feature type="region of interest" description="Disordered" evidence="1">
    <location>
        <begin position="725"/>
        <end position="779"/>
    </location>
</feature>
<feature type="domain" description="BRCT" evidence="2">
    <location>
        <begin position="342"/>
        <end position="434"/>
    </location>
</feature>
<dbReference type="STRING" id="1071381.G8BNV8"/>